<feature type="transmembrane region" description="Helical" evidence="8">
    <location>
        <begin position="212"/>
        <end position="232"/>
    </location>
</feature>
<keyword evidence="5 8" id="KW-0812">Transmembrane</keyword>
<keyword evidence="4" id="KW-0762">Sugar transport</keyword>
<keyword evidence="2" id="KW-0813">Transport</keyword>
<feature type="transmembrane region" description="Helical" evidence="8">
    <location>
        <begin position="130"/>
        <end position="150"/>
    </location>
</feature>
<keyword evidence="7 8" id="KW-0472">Membrane</keyword>
<evidence type="ECO:0000313" key="11">
    <source>
        <dbReference type="Proteomes" id="UP000001202"/>
    </source>
</evidence>
<feature type="transmembrane region" description="Helical" evidence="8">
    <location>
        <begin position="253"/>
        <end position="277"/>
    </location>
</feature>
<gene>
    <name evidence="10" type="primary">pfoS/R</name>
    <name evidence="10" type="ordered locus">TPASS_0038</name>
</gene>
<evidence type="ECO:0000256" key="2">
    <source>
        <dbReference type="ARBA" id="ARBA00022448"/>
    </source>
</evidence>
<keyword evidence="3" id="KW-1003">Cell membrane</keyword>
<accession>A0A0H3BHD5</accession>
<dbReference type="KEGG" id="tpp:TPASS_0038"/>
<dbReference type="GO" id="GO:0008982">
    <property type="term" value="F:protein-N(PI)-phosphohistidine-sugar phosphotransferase activity"/>
    <property type="evidence" value="ECO:0007669"/>
    <property type="project" value="InterPro"/>
</dbReference>
<comment type="subcellular location">
    <subcellularLocation>
        <location evidence="1">Cell membrane</location>
        <topology evidence="1">Multi-pass membrane protein</topology>
    </subcellularLocation>
</comment>
<dbReference type="AlphaFoldDB" id="A0A0H3BHD5"/>
<dbReference type="PATRIC" id="fig|243276.5.peg.40"/>
<evidence type="ECO:0000313" key="10">
    <source>
        <dbReference type="EMBL" id="ACD70465.1"/>
    </source>
</evidence>
<dbReference type="Pfam" id="PF13303">
    <property type="entry name" value="PTS_EIIC_2"/>
    <property type="match status" value="1"/>
</dbReference>
<evidence type="ECO:0000256" key="5">
    <source>
        <dbReference type="ARBA" id="ARBA00022692"/>
    </source>
</evidence>
<protein>
    <submittedName>
        <fullName evidence="10">Regulatory protein PfoS/R</fullName>
    </submittedName>
</protein>
<proteinExistence type="predicted"/>
<evidence type="ECO:0000256" key="4">
    <source>
        <dbReference type="ARBA" id="ARBA00022597"/>
    </source>
</evidence>
<evidence type="ECO:0000256" key="8">
    <source>
        <dbReference type="SAM" id="Phobius"/>
    </source>
</evidence>
<feature type="transmembrane region" description="Helical" evidence="8">
    <location>
        <begin position="156"/>
        <end position="174"/>
    </location>
</feature>
<evidence type="ECO:0000256" key="7">
    <source>
        <dbReference type="ARBA" id="ARBA00023136"/>
    </source>
</evidence>
<organism evidence="10 11">
    <name type="scientific">Treponema pallidum subsp. pallidum (strain SS14)</name>
    <dbReference type="NCBI Taxonomy" id="455434"/>
    <lineage>
        <taxon>Bacteria</taxon>
        <taxon>Pseudomonadati</taxon>
        <taxon>Spirochaetota</taxon>
        <taxon>Spirochaetia</taxon>
        <taxon>Spirochaetales</taxon>
        <taxon>Treponemataceae</taxon>
        <taxon>Treponema</taxon>
    </lineage>
</organism>
<evidence type="ECO:0000256" key="3">
    <source>
        <dbReference type="ARBA" id="ARBA00022475"/>
    </source>
</evidence>
<dbReference type="GO" id="GO:0005886">
    <property type="term" value="C:plasma membrane"/>
    <property type="evidence" value="ECO:0007669"/>
    <property type="project" value="UniProtKB-SubCell"/>
</dbReference>
<feature type="transmembrane region" description="Helical" evidence="8">
    <location>
        <begin position="283"/>
        <end position="300"/>
    </location>
</feature>
<feature type="domain" description="Phosphotransferase system EIIC" evidence="9">
    <location>
        <begin position="13"/>
        <end position="345"/>
    </location>
</feature>
<feature type="transmembrane region" description="Helical" evidence="8">
    <location>
        <begin position="102"/>
        <end position="123"/>
    </location>
</feature>
<feature type="transmembrane region" description="Helical" evidence="8">
    <location>
        <begin position="312"/>
        <end position="334"/>
    </location>
</feature>
<name>A0A0H3BHD5_TREPS</name>
<dbReference type="InterPro" id="IPR003352">
    <property type="entry name" value="PTS_EIIC"/>
</dbReference>
<dbReference type="EMBL" id="CP000805">
    <property type="protein sequence ID" value="ACD70465.1"/>
    <property type="molecule type" value="Genomic_DNA"/>
</dbReference>
<keyword evidence="6 8" id="KW-1133">Transmembrane helix</keyword>
<sequence length="350" mass="36923">MHTQSLSPRQFMMKILNGSSAGIVIGLVPPAIAGELFRALAPLSPLFAALYHVVLPIQFSVPALIGTLVGLQFHCSAPEVATLAFVSVIASGNVTLQNGAWLITGIGDVINVMLISALAIILVRALRGKLGSLTIIALPVIVAVVAGGVGSFSLPYVKMITLFVGRVIATFIALQPLLMSILLSMSFSLIIISPVSSVAVGIAVGLTGLASGAANIGVSSCAMTLIVGTMRVNKIGVPLAMFAGAMKMLMPNWIRYPILNIPLLLNGLVCGVLAWLFNLQGTPASAGFGFIGLVGPINAYRLMAYTPMVRAGILFLVYFVLSFLAAYLIDFILVDRLKLYRRELFIPEQG</sequence>
<evidence type="ECO:0000259" key="9">
    <source>
        <dbReference type="Pfam" id="PF13303"/>
    </source>
</evidence>
<reference evidence="10 11" key="1">
    <citation type="journal article" date="2008" name="BMC Microbiol.">
        <title>Complete genome sequence of Treponema pallidum ssp. pallidum strain SS14 determined with oligonucleotide arrays.</title>
        <authorList>
            <person name="Matejkova P."/>
            <person name="Strouhal M."/>
            <person name="Smajs D."/>
            <person name="Norris S.J."/>
            <person name="Palzkill T."/>
            <person name="Petrosino J.F."/>
            <person name="Sodergren E."/>
            <person name="Norton J.E."/>
            <person name="Singh J."/>
            <person name="Richmond T.A."/>
            <person name="Molla M.N."/>
            <person name="Albert T.J."/>
            <person name="Weinstock G.M."/>
        </authorList>
    </citation>
    <scope>NUCLEOTIDE SEQUENCE [LARGE SCALE GENOMIC DNA]</scope>
    <source>
        <strain evidence="10 11">SS14</strain>
    </source>
</reference>
<feature type="transmembrane region" description="Helical" evidence="8">
    <location>
        <begin position="49"/>
        <end position="73"/>
    </location>
</feature>
<evidence type="ECO:0000256" key="6">
    <source>
        <dbReference type="ARBA" id="ARBA00022989"/>
    </source>
</evidence>
<dbReference type="GO" id="GO:0009401">
    <property type="term" value="P:phosphoenolpyruvate-dependent sugar phosphotransferase system"/>
    <property type="evidence" value="ECO:0007669"/>
    <property type="project" value="InterPro"/>
</dbReference>
<evidence type="ECO:0000256" key="1">
    <source>
        <dbReference type="ARBA" id="ARBA00004651"/>
    </source>
</evidence>
<feature type="transmembrane region" description="Helical" evidence="8">
    <location>
        <begin position="181"/>
        <end position="206"/>
    </location>
</feature>
<dbReference type="Proteomes" id="UP000001202">
    <property type="component" value="Chromosome"/>
</dbReference>